<keyword evidence="3 11" id="KW-0479">Metal-binding</keyword>
<feature type="binding site" evidence="11">
    <location>
        <position position="149"/>
    </location>
    <ligand>
        <name>Mn(2+)</name>
        <dbReference type="ChEBI" id="CHEBI:29035"/>
        <label>1</label>
    </ligand>
</feature>
<proteinExistence type="predicted"/>
<dbReference type="EMBL" id="PKTG01000022">
    <property type="protein sequence ID" value="PLX19677.1"/>
    <property type="molecule type" value="Genomic_DNA"/>
</dbReference>
<dbReference type="GO" id="GO:0042245">
    <property type="term" value="P:RNA repair"/>
    <property type="evidence" value="ECO:0007669"/>
    <property type="project" value="UniProtKB-KW"/>
</dbReference>
<dbReference type="Pfam" id="PF01139">
    <property type="entry name" value="RtcB"/>
    <property type="match status" value="2"/>
</dbReference>
<dbReference type="AlphaFoldDB" id="A0A2N5ZLW1"/>
<keyword evidence="7 11" id="KW-0464">Manganese</keyword>
<comment type="catalytic activity">
    <reaction evidence="8">
        <text>a 3'-end 3'-phospho-ribonucleotide-RNA + a 5'-end dephospho-ribonucleoside-RNA + GTP = a ribonucleotidyl-ribonucleotide-RNA + GMP + diphosphate</text>
        <dbReference type="Rhea" id="RHEA:68076"/>
        <dbReference type="Rhea" id="RHEA-COMP:10463"/>
        <dbReference type="Rhea" id="RHEA-COMP:13936"/>
        <dbReference type="Rhea" id="RHEA-COMP:17355"/>
        <dbReference type="ChEBI" id="CHEBI:33019"/>
        <dbReference type="ChEBI" id="CHEBI:37565"/>
        <dbReference type="ChEBI" id="CHEBI:58115"/>
        <dbReference type="ChEBI" id="CHEBI:83062"/>
        <dbReference type="ChEBI" id="CHEBI:138284"/>
        <dbReference type="ChEBI" id="CHEBI:173118"/>
        <dbReference type="EC" id="6.5.1.8"/>
    </reaction>
</comment>
<organism evidence="12 13">
    <name type="scientific">Muiribacterium halophilum</name>
    <dbReference type="NCBI Taxonomy" id="2053465"/>
    <lineage>
        <taxon>Bacteria</taxon>
        <taxon>Candidatus Muiribacteriota</taxon>
        <taxon>Candidatus Muiribacteriia</taxon>
        <taxon>Candidatus Muiribacteriales</taxon>
        <taxon>Candidatus Muiribacteriaceae</taxon>
        <taxon>Candidatus Muiribacterium</taxon>
    </lineage>
</organism>
<dbReference type="Proteomes" id="UP000234857">
    <property type="component" value="Unassembled WGS sequence"/>
</dbReference>
<dbReference type="InterPro" id="IPR052915">
    <property type="entry name" value="RtcB-like"/>
</dbReference>
<dbReference type="InterPro" id="IPR036025">
    <property type="entry name" value="RtcB-like_sf"/>
</dbReference>
<dbReference type="PANTHER" id="PTHR43749:SF2">
    <property type="entry name" value="RNA-SPLICING LIGASE RTCB"/>
    <property type="match status" value="1"/>
</dbReference>
<gene>
    <name evidence="12" type="ORF">C0601_01220</name>
</gene>
<feature type="binding site" evidence="10">
    <location>
        <begin position="148"/>
        <end position="152"/>
    </location>
    <ligand>
        <name>GMP</name>
        <dbReference type="ChEBI" id="CHEBI:58115"/>
    </ligand>
</feature>
<feature type="active site" description="GMP-histidine intermediate" evidence="9">
    <location>
        <position position="311"/>
    </location>
</feature>
<sequence length="386" mass="43551">MKKIQFEGLKVPVYLFSDEKDKEALEQVFSLARTHIPDGHIALMPDYHLGYGVPIGTVFASERFVVPNAVGVDIGCGVYVIETSLNVQDFMEKKEKICESVFEAIPTGFKWNKKCVQSNIYLNMPLNEILIREKRNSQKQLGTLGGGNHFIEFQKDSSGKIYIMLHCGSRNLGKQVADHYHGIAFSMLKKDNPNDVPADLAFLEINSNKGREYLNSMNFCVLFAKENRRLIGEKIIYILKKYFKDIEYDVFDVNHNFANMEIVDDKRLLVHRKGALSANKGEKVVIPGSMGSSSYILSGKGNTLSFCSCSHGAGRSMSRKKAKQEFSSVEVITQLNNKSITVYTENKKFLPEESEFAYKDIEKIIALQKDLVEVIKRVHPVAVIKG</sequence>
<evidence type="ECO:0000256" key="7">
    <source>
        <dbReference type="ARBA" id="ARBA00023211"/>
    </source>
</evidence>
<dbReference type="SUPFAM" id="SSF103365">
    <property type="entry name" value="Hypothetical protein PH1602"/>
    <property type="match status" value="1"/>
</dbReference>
<evidence type="ECO:0000256" key="1">
    <source>
        <dbReference type="ARBA" id="ARBA00012726"/>
    </source>
</evidence>
<dbReference type="GO" id="GO:0170057">
    <property type="term" value="F:RNA ligase (GTP) activity"/>
    <property type="evidence" value="ECO:0007669"/>
    <property type="project" value="UniProtKB-EC"/>
</dbReference>
<evidence type="ECO:0000256" key="11">
    <source>
        <dbReference type="PIRSR" id="PIRSR601233-3"/>
    </source>
</evidence>
<feature type="binding site" evidence="10">
    <location>
        <begin position="255"/>
        <end position="256"/>
    </location>
    <ligand>
        <name>GMP</name>
        <dbReference type="ChEBI" id="CHEBI:58115"/>
    </ligand>
</feature>
<feature type="binding site" evidence="11">
    <location>
        <position position="255"/>
    </location>
    <ligand>
        <name>Mn(2+)</name>
        <dbReference type="ChEBI" id="CHEBI:29035"/>
        <label>2</label>
    </ligand>
</feature>
<dbReference type="PANTHER" id="PTHR43749">
    <property type="entry name" value="RNA-SPLICING LIGASE RTCB"/>
    <property type="match status" value="1"/>
</dbReference>
<reference evidence="12 13" key="1">
    <citation type="submission" date="2017-11" db="EMBL/GenBank/DDBJ databases">
        <title>Genome-resolved metagenomics identifies genetic mobility, metabolic interactions, and unexpected diversity in perchlorate-reducing communities.</title>
        <authorList>
            <person name="Barnum T.P."/>
            <person name="Figueroa I.A."/>
            <person name="Carlstrom C.I."/>
            <person name="Lucas L.N."/>
            <person name="Engelbrektson A.L."/>
            <person name="Coates J.D."/>
        </authorList>
    </citation>
    <scope>NUCLEOTIDE SEQUENCE [LARGE SCALE GENOMIC DNA]</scope>
    <source>
        <strain evidence="12">BM706</strain>
    </source>
</reference>
<accession>A0A2N5ZLW1</accession>
<keyword evidence="5" id="KW-0692">RNA repair</keyword>
<dbReference type="Gene3D" id="3.90.1860.10">
    <property type="entry name" value="tRNA-splicing ligase RtcB"/>
    <property type="match status" value="1"/>
</dbReference>
<comment type="caution">
    <text evidence="12">The sequence shown here is derived from an EMBL/GenBank/DDBJ whole genome shotgun (WGS) entry which is preliminary data.</text>
</comment>
<evidence type="ECO:0000256" key="9">
    <source>
        <dbReference type="PIRSR" id="PIRSR601233-1"/>
    </source>
</evidence>
<dbReference type="EC" id="6.5.1.8" evidence="1"/>
<evidence type="ECO:0000313" key="13">
    <source>
        <dbReference type="Proteomes" id="UP000234857"/>
    </source>
</evidence>
<feature type="binding site" evidence="11">
    <location>
        <position position="73"/>
    </location>
    <ligand>
        <name>Mn(2+)</name>
        <dbReference type="ChEBI" id="CHEBI:29035"/>
        <label>1</label>
    </ligand>
</feature>
<protein>
    <recommendedName>
        <fullName evidence="1">3'-phosphate/5'-hydroxy nucleic acid ligase</fullName>
        <ecNumber evidence="1">6.5.1.8</ecNumber>
    </recommendedName>
</protein>
<feature type="binding site" evidence="10">
    <location>
        <begin position="287"/>
        <end position="290"/>
    </location>
    <ligand>
        <name>GMP</name>
        <dbReference type="ChEBI" id="CHEBI:58115"/>
    </ligand>
</feature>
<evidence type="ECO:0000256" key="5">
    <source>
        <dbReference type="ARBA" id="ARBA00022800"/>
    </source>
</evidence>
<feature type="binding site" evidence="10">
    <location>
        <position position="294"/>
    </location>
    <ligand>
        <name>GMP</name>
        <dbReference type="ChEBI" id="CHEBI:58115"/>
    </ligand>
</feature>
<comment type="cofactor">
    <cofactor evidence="11">
        <name>Mn(2+)</name>
        <dbReference type="ChEBI" id="CHEBI:29035"/>
    </cofactor>
    <text evidence="11">Binds 2 manganese ions per subunit.</text>
</comment>
<keyword evidence="2" id="KW-0436">Ligase</keyword>
<keyword evidence="4 10" id="KW-0547">Nucleotide-binding</keyword>
<evidence type="ECO:0000313" key="12">
    <source>
        <dbReference type="EMBL" id="PLX19677.1"/>
    </source>
</evidence>
<evidence type="ECO:0000256" key="8">
    <source>
        <dbReference type="ARBA" id="ARBA00047746"/>
    </source>
</evidence>
<dbReference type="InterPro" id="IPR001233">
    <property type="entry name" value="RtcB"/>
</dbReference>
<evidence type="ECO:0000256" key="2">
    <source>
        <dbReference type="ARBA" id="ARBA00022598"/>
    </source>
</evidence>
<evidence type="ECO:0000256" key="3">
    <source>
        <dbReference type="ARBA" id="ARBA00022723"/>
    </source>
</evidence>
<evidence type="ECO:0000256" key="4">
    <source>
        <dbReference type="ARBA" id="ARBA00022741"/>
    </source>
</evidence>
<keyword evidence="6 10" id="KW-0342">GTP-binding</keyword>
<feature type="binding site" evidence="11">
    <location>
        <position position="166"/>
    </location>
    <ligand>
        <name>Mn(2+)</name>
        <dbReference type="ChEBI" id="CHEBI:29035"/>
        <label>2</label>
    </ligand>
</feature>
<dbReference type="GO" id="GO:0006396">
    <property type="term" value="P:RNA processing"/>
    <property type="evidence" value="ECO:0007669"/>
    <property type="project" value="InterPro"/>
</dbReference>
<name>A0A2N5ZLW1_MUIH1</name>
<dbReference type="GO" id="GO:0003909">
    <property type="term" value="F:DNA ligase activity"/>
    <property type="evidence" value="ECO:0007669"/>
    <property type="project" value="TreeGrafter"/>
</dbReference>
<feature type="binding site" evidence="10">
    <location>
        <begin position="311"/>
        <end position="314"/>
    </location>
    <ligand>
        <name>GMP</name>
        <dbReference type="ChEBI" id="CHEBI:58115"/>
    </ligand>
</feature>
<evidence type="ECO:0000256" key="6">
    <source>
        <dbReference type="ARBA" id="ARBA00023134"/>
    </source>
</evidence>
<dbReference type="GO" id="GO:0030145">
    <property type="term" value="F:manganese ion binding"/>
    <property type="evidence" value="ECO:0007669"/>
    <property type="project" value="TreeGrafter"/>
</dbReference>
<feature type="binding site" evidence="10">
    <location>
        <position position="385"/>
    </location>
    <ligand>
        <name>GMP</name>
        <dbReference type="ChEBI" id="CHEBI:58115"/>
    </ligand>
</feature>
<evidence type="ECO:0000256" key="10">
    <source>
        <dbReference type="PIRSR" id="PIRSR601233-2"/>
    </source>
</evidence>
<dbReference type="GO" id="GO:0006281">
    <property type="term" value="P:DNA repair"/>
    <property type="evidence" value="ECO:0007669"/>
    <property type="project" value="TreeGrafter"/>
</dbReference>
<dbReference type="GO" id="GO:0005525">
    <property type="term" value="F:GTP binding"/>
    <property type="evidence" value="ECO:0007669"/>
    <property type="project" value="UniProtKB-KW"/>
</dbReference>